<keyword evidence="9" id="KW-1185">Reference proteome</keyword>
<evidence type="ECO:0000256" key="6">
    <source>
        <dbReference type="SAM" id="MobiDB-lite"/>
    </source>
</evidence>
<dbReference type="OrthoDB" id="349385at2759"/>
<dbReference type="PROSITE" id="PS50016">
    <property type="entry name" value="ZF_PHD_2"/>
    <property type="match status" value="1"/>
</dbReference>
<keyword evidence="5" id="KW-0175">Coiled coil</keyword>
<dbReference type="SMART" id="SM00249">
    <property type="entry name" value="PHD"/>
    <property type="match status" value="1"/>
</dbReference>
<protein>
    <submittedName>
        <fullName evidence="10">PHD and RING finger domain-containing protein 1</fullName>
    </submittedName>
</protein>
<feature type="domain" description="PHD-type" evidence="7">
    <location>
        <begin position="195"/>
        <end position="246"/>
    </location>
</feature>
<dbReference type="GO" id="GO:0008270">
    <property type="term" value="F:zinc ion binding"/>
    <property type="evidence" value="ECO:0007669"/>
    <property type="project" value="UniProtKB-KW"/>
</dbReference>
<dbReference type="SUPFAM" id="SSF57850">
    <property type="entry name" value="RING/U-box"/>
    <property type="match status" value="1"/>
</dbReference>
<keyword evidence="2 4" id="KW-0863">Zinc-finger</keyword>
<evidence type="ECO:0000313" key="10">
    <source>
        <dbReference type="RefSeq" id="XP_026193467.1"/>
    </source>
</evidence>
<gene>
    <name evidence="10" type="primary">LOC34619742</name>
</gene>
<dbReference type="InterPro" id="IPR011011">
    <property type="entry name" value="Znf_FYVE_PHD"/>
</dbReference>
<sequence>MESTSSVPQSSGNPRLTVRELVQYPEAKRVTKKAAEESVFPPLVDVELLRLDETCGVCLGDFCDDEPCVKAPSAPASEVQESQGAAKCETDVVEIPDSEDDAELAARRREDEEEDPLRDIGLLTGCAHTYHFFCIEKWGRQRENSCPQCKSRFSWIGRYTRKGERLCCYRVGLKHQKDTAEVTIADYQYQEQHQQQLCRLCSTLIESARDALCCSDQLCLNAFHFVCAGFDALPSGVWFCPQCRASGICRDAESRRIAPSRISPEGFLLPPRSATRRVGAAAALPAGEAEDRLERERQVLIESLSNAVVRRINRTARQRGRDEGAVEEEASSRRASRGRRTTAAATPSQRRGGRRQQQQLQQEHAAQNASAVRAEGEASAFAIDVRRAGGGSAPVATPTPSSLAGGEAVSDAAPPSEAPRMLRFYLGAQSGAASLGPAVATSVTTRSTPWLLQRKLDIIKLRQERREALRRQEAIRRMEAQAKVVCSGVSIENSSGADLVEDLLLHCSQLVRRHKGEAPVPEGSGASLPQFTGARETTASPRIESASSRGDGHKKEDARGCLAREREARENGAQGQGRSEEDSCSSFLRDKCEELLQEEAQRRADAKDNLVRAQILLEIDQARTRFCEDTVRTALLKSQGKDGPRDSARA</sequence>
<dbReference type="Gene3D" id="3.30.40.10">
    <property type="entry name" value="Zinc/RING finger domain, C3HC4 (zinc finger)"/>
    <property type="match status" value="2"/>
</dbReference>
<feature type="compositionally biased region" description="Low complexity" evidence="6">
    <location>
        <begin position="341"/>
        <end position="362"/>
    </location>
</feature>
<feature type="region of interest" description="Disordered" evidence="6">
    <location>
        <begin position="516"/>
        <end position="559"/>
    </location>
</feature>
<feature type="domain" description="RING-type" evidence="8">
    <location>
        <begin position="126"/>
        <end position="150"/>
    </location>
</feature>
<evidence type="ECO:0000256" key="3">
    <source>
        <dbReference type="ARBA" id="ARBA00022833"/>
    </source>
</evidence>
<reference evidence="10" key="1">
    <citation type="submission" date="2025-08" db="UniProtKB">
        <authorList>
            <consortium name="RefSeq"/>
        </authorList>
    </citation>
    <scope>IDENTIFICATION</scope>
</reference>
<feature type="region of interest" description="Disordered" evidence="6">
    <location>
        <begin position="389"/>
        <end position="415"/>
    </location>
</feature>
<evidence type="ECO:0000256" key="4">
    <source>
        <dbReference type="PROSITE-ProRule" id="PRU00175"/>
    </source>
</evidence>
<dbReference type="Proteomes" id="UP000515125">
    <property type="component" value="Unplaced"/>
</dbReference>
<evidence type="ECO:0000313" key="9">
    <source>
        <dbReference type="Proteomes" id="UP000515125"/>
    </source>
</evidence>
<feature type="coiled-coil region" evidence="5">
    <location>
        <begin position="589"/>
        <end position="616"/>
    </location>
</feature>
<dbReference type="PROSITE" id="PS01359">
    <property type="entry name" value="ZF_PHD_1"/>
    <property type="match status" value="1"/>
</dbReference>
<proteinExistence type="predicted"/>
<evidence type="ECO:0000259" key="8">
    <source>
        <dbReference type="PROSITE" id="PS50089"/>
    </source>
</evidence>
<evidence type="ECO:0000256" key="5">
    <source>
        <dbReference type="SAM" id="Coils"/>
    </source>
</evidence>
<feature type="region of interest" description="Disordered" evidence="6">
    <location>
        <begin position="315"/>
        <end position="373"/>
    </location>
</feature>
<keyword evidence="3" id="KW-0862">Zinc</keyword>
<dbReference type="RefSeq" id="XP_026193467.1">
    <property type="nucleotide sequence ID" value="XM_026337682.1"/>
</dbReference>
<accession>A0A6P6S1F0</accession>
<dbReference type="GeneID" id="34619742"/>
<evidence type="ECO:0000256" key="1">
    <source>
        <dbReference type="ARBA" id="ARBA00022723"/>
    </source>
</evidence>
<dbReference type="InterPro" id="IPR001841">
    <property type="entry name" value="Znf_RING"/>
</dbReference>
<organism evidence="9 10">
    <name type="scientific">Cyclospora cayetanensis</name>
    <dbReference type="NCBI Taxonomy" id="88456"/>
    <lineage>
        <taxon>Eukaryota</taxon>
        <taxon>Sar</taxon>
        <taxon>Alveolata</taxon>
        <taxon>Apicomplexa</taxon>
        <taxon>Conoidasida</taxon>
        <taxon>Coccidia</taxon>
        <taxon>Eucoccidiorida</taxon>
        <taxon>Eimeriorina</taxon>
        <taxon>Eimeriidae</taxon>
        <taxon>Cyclospora</taxon>
    </lineage>
</organism>
<dbReference type="InterPro" id="IPR001965">
    <property type="entry name" value="Znf_PHD"/>
</dbReference>
<feature type="compositionally biased region" description="Polar residues" evidence="6">
    <location>
        <begin position="527"/>
        <end position="548"/>
    </location>
</feature>
<feature type="compositionally biased region" description="Basic and acidic residues" evidence="6">
    <location>
        <begin position="550"/>
        <end position="559"/>
    </location>
</feature>
<name>A0A6P6S1F0_9EIME</name>
<dbReference type="InterPro" id="IPR013083">
    <property type="entry name" value="Znf_RING/FYVE/PHD"/>
</dbReference>
<keyword evidence="1" id="KW-0479">Metal-binding</keyword>
<dbReference type="SMART" id="SM00184">
    <property type="entry name" value="RING"/>
    <property type="match status" value="2"/>
</dbReference>
<evidence type="ECO:0000256" key="2">
    <source>
        <dbReference type="ARBA" id="ARBA00022771"/>
    </source>
</evidence>
<dbReference type="InterPro" id="IPR019787">
    <property type="entry name" value="Znf_PHD-finger"/>
</dbReference>
<dbReference type="Pfam" id="PF00097">
    <property type="entry name" value="zf-C3HC4"/>
    <property type="match status" value="1"/>
</dbReference>
<dbReference type="AlphaFoldDB" id="A0A6P6S1F0"/>
<dbReference type="PROSITE" id="PS50089">
    <property type="entry name" value="ZF_RING_2"/>
    <property type="match status" value="1"/>
</dbReference>
<dbReference type="InterPro" id="IPR019786">
    <property type="entry name" value="Zinc_finger_PHD-type_CS"/>
</dbReference>
<dbReference type="InterPro" id="IPR018957">
    <property type="entry name" value="Znf_C3HC4_RING-type"/>
</dbReference>
<dbReference type="SUPFAM" id="SSF57903">
    <property type="entry name" value="FYVE/PHD zinc finger"/>
    <property type="match status" value="1"/>
</dbReference>
<evidence type="ECO:0000259" key="7">
    <source>
        <dbReference type="PROSITE" id="PS50016"/>
    </source>
</evidence>